<dbReference type="InterPro" id="IPR034466">
    <property type="entry name" value="Methyltransferase_Class_B"/>
</dbReference>
<protein>
    <submittedName>
        <fullName evidence="7">Hopanoid biosynthesis associated radical SAM protein HpnJ</fullName>
    </submittedName>
</protein>
<evidence type="ECO:0000313" key="7">
    <source>
        <dbReference type="EMBL" id="GLQ65085.1"/>
    </source>
</evidence>
<dbReference type="SFLD" id="SFLDG01082">
    <property type="entry name" value="B12-binding_domain_containing"/>
    <property type="match status" value="1"/>
</dbReference>
<evidence type="ECO:0000256" key="5">
    <source>
        <dbReference type="ARBA" id="ARBA00023014"/>
    </source>
</evidence>
<keyword evidence="4" id="KW-0408">Iron</keyword>
<dbReference type="InterPro" id="IPR051198">
    <property type="entry name" value="BchE-like"/>
</dbReference>
<gene>
    <name evidence="7" type="ORF">GCM10007870_06690</name>
</gene>
<proteinExistence type="predicted"/>
<dbReference type="SFLD" id="SFLDF00404">
    <property type="entry name" value="hopanetetrol_cyclitol_ether_sy"/>
    <property type="match status" value="1"/>
</dbReference>
<dbReference type="SMART" id="SM00729">
    <property type="entry name" value="Elp3"/>
    <property type="match status" value="1"/>
</dbReference>
<accession>A0ABQ5WNS9</accession>
<dbReference type="Proteomes" id="UP001156629">
    <property type="component" value="Unassembled WGS sequence"/>
</dbReference>
<name>A0ABQ5WNS9_9PROT</name>
<dbReference type="CDD" id="cd01335">
    <property type="entry name" value="Radical_SAM"/>
    <property type="match status" value="1"/>
</dbReference>
<dbReference type="GeneID" id="76194359"/>
<dbReference type="PANTHER" id="PTHR43409:SF16">
    <property type="entry name" value="SLR0320 PROTEIN"/>
    <property type="match status" value="1"/>
</dbReference>
<organism evidence="7 8">
    <name type="scientific">Gluconobacter kondonii</name>
    <dbReference type="NCBI Taxonomy" id="941463"/>
    <lineage>
        <taxon>Bacteria</taxon>
        <taxon>Pseudomonadati</taxon>
        <taxon>Pseudomonadota</taxon>
        <taxon>Alphaproteobacteria</taxon>
        <taxon>Acetobacterales</taxon>
        <taxon>Acetobacteraceae</taxon>
        <taxon>Gluconobacter</taxon>
    </lineage>
</organism>
<dbReference type="RefSeq" id="WP_099286248.1">
    <property type="nucleotide sequence ID" value="NZ_BEWP01000004.1"/>
</dbReference>
<dbReference type="InterPro" id="IPR007197">
    <property type="entry name" value="rSAM"/>
</dbReference>
<comment type="caution">
    <text evidence="7">The sequence shown here is derived from an EMBL/GenBank/DDBJ whole genome shotgun (WGS) entry which is preliminary data.</text>
</comment>
<dbReference type="PROSITE" id="PS51918">
    <property type="entry name" value="RADICAL_SAM"/>
    <property type="match status" value="1"/>
</dbReference>
<dbReference type="InterPro" id="IPR006638">
    <property type="entry name" value="Elp3/MiaA/NifB-like_rSAM"/>
</dbReference>
<dbReference type="NCBIfam" id="TIGR03471">
    <property type="entry name" value="HpnJ"/>
    <property type="match status" value="1"/>
</dbReference>
<comment type="cofactor">
    <cofactor evidence="1">
        <name>[4Fe-4S] cluster</name>
        <dbReference type="ChEBI" id="CHEBI:49883"/>
    </cofactor>
</comment>
<evidence type="ECO:0000313" key="8">
    <source>
        <dbReference type="Proteomes" id="UP001156629"/>
    </source>
</evidence>
<evidence type="ECO:0000256" key="4">
    <source>
        <dbReference type="ARBA" id="ARBA00023004"/>
    </source>
</evidence>
<dbReference type="InterPro" id="IPR058240">
    <property type="entry name" value="rSAM_sf"/>
</dbReference>
<dbReference type="InterPro" id="IPR017834">
    <property type="entry name" value="Hopanoid_synth-assoc_rSAM_HpnJ"/>
</dbReference>
<dbReference type="Pfam" id="PF04055">
    <property type="entry name" value="Radical_SAM"/>
    <property type="match status" value="1"/>
</dbReference>
<keyword evidence="8" id="KW-1185">Reference proteome</keyword>
<dbReference type="InterPro" id="IPR023404">
    <property type="entry name" value="rSAM_horseshoe"/>
</dbReference>
<evidence type="ECO:0000256" key="2">
    <source>
        <dbReference type="ARBA" id="ARBA00022691"/>
    </source>
</evidence>
<sequence length="474" mass="53805">MMRTLFLQPPSFDGFDGGAGSRYQAKREIKSFWFPTWLAQPAALVPGSRLIDAPPAKMGMDPILEDVKNRDLVVIHTSTPSFASDVRVAQMIKDANPKIMIGMVGAKVAVQPTESMEKGSPIDFVARNEFDFTIKEIAEGKPLAEVDGITWRNEKGEIIANKDRAMIEDMDSLPFVTEVYKRDLNINDYFIGYLKHPYISIYTGRGCKSRCTFCLWPQTVGGHRYRTRSPEHVAAEVRLAKQYFPEVQEFMFDDDTFTDDLPRAEAIAREMGKLGVTWSCNAKANVPYDTLKVLKENGLRLLLVGYESGNQQILHNIKKGMLVETAKEFTRNCHKLGIKIHGTFIVGLPGETKETIQETIQFAKEINPHTLQVSLAAPYPGTFLHKQATENGWLNEAEAELIDESGVQIAPLHYPHLSHTEIFESVEEFYRKFYFRGSKIASIVNEMIRSPQMMKRRLREGVEFFQFLKDRHAA</sequence>
<feature type="domain" description="Radical SAM core" evidence="6">
    <location>
        <begin position="193"/>
        <end position="412"/>
    </location>
</feature>
<dbReference type="SFLD" id="SFLDG01123">
    <property type="entry name" value="methyltransferase_(Class_B)"/>
    <property type="match status" value="1"/>
</dbReference>
<evidence type="ECO:0000256" key="3">
    <source>
        <dbReference type="ARBA" id="ARBA00022723"/>
    </source>
</evidence>
<dbReference type="Gene3D" id="3.40.50.280">
    <property type="entry name" value="Cobalamin-binding domain"/>
    <property type="match status" value="1"/>
</dbReference>
<keyword evidence="5" id="KW-0411">Iron-sulfur</keyword>
<dbReference type="EMBL" id="BSNV01000002">
    <property type="protein sequence ID" value="GLQ65085.1"/>
    <property type="molecule type" value="Genomic_DNA"/>
</dbReference>
<dbReference type="PANTHER" id="PTHR43409">
    <property type="entry name" value="ANAEROBIC MAGNESIUM-PROTOPORPHYRIN IX MONOMETHYL ESTER CYCLASE-RELATED"/>
    <property type="match status" value="1"/>
</dbReference>
<keyword evidence="3" id="KW-0479">Metal-binding</keyword>
<evidence type="ECO:0000259" key="6">
    <source>
        <dbReference type="PROSITE" id="PS51918"/>
    </source>
</evidence>
<keyword evidence="2" id="KW-0949">S-adenosyl-L-methionine</keyword>
<dbReference type="SUPFAM" id="SSF102114">
    <property type="entry name" value="Radical SAM enzymes"/>
    <property type="match status" value="1"/>
</dbReference>
<reference evidence="8" key="1">
    <citation type="journal article" date="2019" name="Int. J. Syst. Evol. Microbiol.">
        <title>The Global Catalogue of Microorganisms (GCM) 10K type strain sequencing project: providing services to taxonomists for standard genome sequencing and annotation.</title>
        <authorList>
            <consortium name="The Broad Institute Genomics Platform"/>
            <consortium name="The Broad Institute Genome Sequencing Center for Infectious Disease"/>
            <person name="Wu L."/>
            <person name="Ma J."/>
        </authorList>
    </citation>
    <scope>NUCLEOTIDE SEQUENCE [LARGE SCALE GENOMIC DNA]</scope>
    <source>
        <strain evidence="8">NBRC 3266</strain>
    </source>
</reference>
<dbReference type="SFLD" id="SFLDS00029">
    <property type="entry name" value="Radical_SAM"/>
    <property type="match status" value="1"/>
</dbReference>
<evidence type="ECO:0000256" key="1">
    <source>
        <dbReference type="ARBA" id="ARBA00001966"/>
    </source>
</evidence>
<dbReference type="Gene3D" id="3.80.30.20">
    <property type="entry name" value="tm_1862 like domain"/>
    <property type="match status" value="1"/>
</dbReference>